<protein>
    <recommendedName>
        <fullName evidence="1">DUF2229 domain-containing protein</fullName>
    </recommendedName>
</protein>
<organism evidence="2 3">
    <name type="scientific">candidate division CPR2 bacterium GW2011_GWC1_41_48</name>
    <dbReference type="NCBI Taxonomy" id="1618344"/>
    <lineage>
        <taxon>Bacteria</taxon>
        <taxon>Bacteria division CPR2</taxon>
    </lineage>
</organism>
<dbReference type="Gene3D" id="3.40.50.11900">
    <property type="match status" value="1"/>
</dbReference>
<dbReference type="InterPro" id="IPR051805">
    <property type="entry name" value="Dehydratase_Activator_Redct"/>
</dbReference>
<dbReference type="Pfam" id="PF09989">
    <property type="entry name" value="DUF2229"/>
    <property type="match status" value="1"/>
</dbReference>
<dbReference type="PANTHER" id="PTHR32329">
    <property type="entry name" value="BIFUNCTIONAL PROTEIN [INCLUDES 2-HYDROXYACYL-COA DEHYDRATASE (N-TER) AND ITS ACTIVATOR DOMAIN (C_TERM)-RELATED"/>
    <property type="match status" value="1"/>
</dbReference>
<feature type="domain" description="DUF2229" evidence="1">
    <location>
        <begin position="1"/>
        <end position="168"/>
    </location>
</feature>
<dbReference type="AlphaFoldDB" id="A0A0G0Z7E6"/>
<reference evidence="2 3" key="1">
    <citation type="journal article" date="2015" name="Nature">
        <title>rRNA introns, odd ribosomes, and small enigmatic genomes across a large radiation of phyla.</title>
        <authorList>
            <person name="Brown C.T."/>
            <person name="Hug L.A."/>
            <person name="Thomas B.C."/>
            <person name="Sharon I."/>
            <person name="Castelle C.J."/>
            <person name="Singh A."/>
            <person name="Wilkins M.J."/>
            <person name="Williams K.H."/>
            <person name="Banfield J.F."/>
        </authorList>
    </citation>
    <scope>NUCLEOTIDE SEQUENCE [LARGE SCALE GENOMIC DNA]</scope>
</reference>
<name>A0A0G0Z7E6_UNCC2</name>
<dbReference type="PANTHER" id="PTHR32329:SF2">
    <property type="entry name" value="BIFUNCTIONAL PROTEIN [INCLUDES 2-HYDROXYACYL-COA DEHYDRATASE (N-TER) AND ITS ACTIVATOR DOMAIN (C_TERM)"/>
    <property type="match status" value="1"/>
</dbReference>
<evidence type="ECO:0000313" key="2">
    <source>
        <dbReference type="EMBL" id="KKS08963.1"/>
    </source>
</evidence>
<evidence type="ECO:0000313" key="3">
    <source>
        <dbReference type="Proteomes" id="UP000033869"/>
    </source>
</evidence>
<proteinExistence type="predicted"/>
<comment type="caution">
    <text evidence="2">The sequence shown here is derived from an EMBL/GenBank/DDBJ whole genome shotgun (WGS) entry which is preliminary data.</text>
</comment>
<dbReference type="PATRIC" id="fig|1618344.3.peg.661"/>
<dbReference type="Proteomes" id="UP000033869">
    <property type="component" value="Unassembled WGS sequence"/>
</dbReference>
<dbReference type="InterPro" id="IPR018709">
    <property type="entry name" value="CoA_activase_DUF2229"/>
</dbReference>
<gene>
    <name evidence="2" type="ORF">UU65_C0003G0018</name>
</gene>
<sequence length="277" mass="31186">MAVGHVDFLAKNPEVDIIFLIRPVAEERLELNCPYMLGYPDYTRMLLKEPGRKIRSLQVEFRLRPGTKAGQEIEGIFKSEIAEIAEIFGVSYHLVRKEFFEALKLQKEHERQVYLNKLLPNGLEQPESPKFRVLALGHSYNLWDNIMSHHIVSKIIDQGGHVTTKEMLDKELLSKCAKRGLPKELFWTQSKHLAGAALQAMNTGSVDGIMFIQSFGCGPDATITPLLAREAKKAKMPFSIINIDVQTADAGIDTRVEATADALIEDILEGRKVRTKC</sequence>
<evidence type="ECO:0000259" key="1">
    <source>
        <dbReference type="Pfam" id="PF09989"/>
    </source>
</evidence>
<accession>A0A0G0Z7E6</accession>
<dbReference type="EMBL" id="LCBL01000003">
    <property type="protein sequence ID" value="KKS08963.1"/>
    <property type="molecule type" value="Genomic_DNA"/>
</dbReference>